<dbReference type="AlphaFoldDB" id="A0A059IWY7"/>
<gene>
    <name evidence="7" type="ORF">H109_07927</name>
</gene>
<dbReference type="SUPFAM" id="SSF57850">
    <property type="entry name" value="RING/U-box"/>
    <property type="match status" value="3"/>
</dbReference>
<dbReference type="SMART" id="SM00291">
    <property type="entry name" value="ZnF_ZZ"/>
    <property type="match status" value="3"/>
</dbReference>
<dbReference type="Gene3D" id="2.60.40.10">
    <property type="entry name" value="Immunoglobulins"/>
    <property type="match status" value="1"/>
</dbReference>
<feature type="domain" description="ZZ-type" evidence="6">
    <location>
        <begin position="400"/>
        <end position="460"/>
    </location>
</feature>
<feature type="region of interest" description="Disordered" evidence="5">
    <location>
        <begin position="529"/>
        <end position="548"/>
    </location>
</feature>
<reference evidence="7 8" key="1">
    <citation type="submission" date="2014-02" db="EMBL/GenBank/DDBJ databases">
        <title>The Genome Sequence of Trichophyton interdigitale MR816.</title>
        <authorList>
            <consortium name="The Broad Institute Genomics Platform"/>
            <person name="Cuomo C.A."/>
            <person name="White T.C."/>
            <person name="Graser Y."/>
            <person name="Martinez-Rossi N."/>
            <person name="Heitman J."/>
            <person name="Young S.K."/>
            <person name="Zeng Q."/>
            <person name="Gargeya S."/>
            <person name="Abouelleil A."/>
            <person name="Alvarado L."/>
            <person name="Chapman S.B."/>
            <person name="Gainer-Dewar J."/>
            <person name="Goldberg J."/>
            <person name="Griggs A."/>
            <person name="Gujja S."/>
            <person name="Hansen M."/>
            <person name="Howarth C."/>
            <person name="Imamovic A."/>
            <person name="Larimer J."/>
            <person name="Martinez D."/>
            <person name="Murphy C."/>
            <person name="Pearson M.D."/>
            <person name="Persinoti G."/>
            <person name="Poon T."/>
            <person name="Priest M."/>
            <person name="Roberts A.D."/>
            <person name="Saif S."/>
            <person name="Shea T.D."/>
            <person name="Sykes S.N."/>
            <person name="Wortman J."/>
            <person name="Nusbaum C."/>
            <person name="Birren B."/>
        </authorList>
    </citation>
    <scope>NUCLEOTIDE SEQUENCE [LARGE SCALE GENOMIC DNA]</scope>
    <source>
        <strain evidence="7 8">MR816</strain>
    </source>
</reference>
<organism evidence="7 8">
    <name type="scientific">Trichophyton interdigitale (strain MR816)</name>
    <dbReference type="NCBI Taxonomy" id="1215338"/>
    <lineage>
        <taxon>Eukaryota</taxon>
        <taxon>Fungi</taxon>
        <taxon>Dikarya</taxon>
        <taxon>Ascomycota</taxon>
        <taxon>Pezizomycotina</taxon>
        <taxon>Eurotiomycetes</taxon>
        <taxon>Eurotiomycetidae</taxon>
        <taxon>Onygenales</taxon>
        <taxon>Arthrodermataceae</taxon>
        <taxon>Trichophyton</taxon>
    </lineage>
</organism>
<dbReference type="PANTHER" id="PTHR20930:SF0">
    <property type="entry name" value="PROTEIN ILRUN"/>
    <property type="match status" value="1"/>
</dbReference>
<dbReference type="CDD" id="cd02340">
    <property type="entry name" value="ZZ_NBR1_like"/>
    <property type="match status" value="2"/>
</dbReference>
<protein>
    <recommendedName>
        <fullName evidence="6">ZZ-type domain-containing protein</fullName>
    </recommendedName>
</protein>
<name>A0A059IWY7_TRIIM</name>
<dbReference type="Proteomes" id="UP000024533">
    <property type="component" value="Unassembled WGS sequence"/>
</dbReference>
<dbReference type="PANTHER" id="PTHR20930">
    <property type="entry name" value="OVARIAN CARCINOMA ANTIGEN CA125-RELATED"/>
    <property type="match status" value="1"/>
</dbReference>
<dbReference type="OrthoDB" id="661148at2759"/>
<evidence type="ECO:0000259" key="6">
    <source>
        <dbReference type="PROSITE" id="PS50135"/>
    </source>
</evidence>
<evidence type="ECO:0000256" key="2">
    <source>
        <dbReference type="ARBA" id="ARBA00022771"/>
    </source>
</evidence>
<dbReference type="Gene3D" id="3.30.60.90">
    <property type="match status" value="3"/>
</dbReference>
<dbReference type="CDD" id="cd14947">
    <property type="entry name" value="NBR1_like"/>
    <property type="match status" value="1"/>
</dbReference>
<feature type="compositionally biased region" description="Basic and acidic residues" evidence="5">
    <location>
        <begin position="279"/>
        <end position="305"/>
    </location>
</feature>
<dbReference type="OMA" id="NKHGHHP"/>
<dbReference type="STRING" id="1215338.A0A059IWY7"/>
<keyword evidence="3" id="KW-0862">Zinc</keyword>
<evidence type="ECO:0000256" key="4">
    <source>
        <dbReference type="PROSITE-ProRule" id="PRU00228"/>
    </source>
</evidence>
<dbReference type="InterPro" id="IPR013783">
    <property type="entry name" value="Ig-like_fold"/>
</dbReference>
<accession>A0A059IWY7</accession>
<evidence type="ECO:0000256" key="5">
    <source>
        <dbReference type="SAM" id="MobiDB-lite"/>
    </source>
</evidence>
<evidence type="ECO:0000313" key="8">
    <source>
        <dbReference type="Proteomes" id="UP000024533"/>
    </source>
</evidence>
<dbReference type="InterPro" id="IPR032350">
    <property type="entry name" value="Nbr1_FW"/>
</dbReference>
<dbReference type="HOGENOM" id="CLU_007590_0_0_1"/>
<evidence type="ECO:0000313" key="7">
    <source>
        <dbReference type="EMBL" id="KDB20136.1"/>
    </source>
</evidence>
<dbReference type="PROSITE" id="PS50135">
    <property type="entry name" value="ZF_ZZ_2"/>
    <property type="match status" value="1"/>
</dbReference>
<dbReference type="Pfam" id="PF16158">
    <property type="entry name" value="N_BRCA1_IG"/>
    <property type="match status" value="1"/>
</dbReference>
<feature type="region of interest" description="Disordered" evidence="5">
    <location>
        <begin position="277"/>
        <end position="321"/>
    </location>
</feature>
<dbReference type="GO" id="GO:0008270">
    <property type="term" value="F:zinc ion binding"/>
    <property type="evidence" value="ECO:0007669"/>
    <property type="project" value="UniProtKB-KW"/>
</dbReference>
<dbReference type="InterPro" id="IPR000433">
    <property type="entry name" value="Znf_ZZ"/>
</dbReference>
<keyword evidence="2 4" id="KW-0863">Zinc-finger</keyword>
<evidence type="ECO:0000256" key="3">
    <source>
        <dbReference type="ARBA" id="ARBA00022833"/>
    </source>
</evidence>
<dbReference type="InterPro" id="IPR043145">
    <property type="entry name" value="Znf_ZZ_sf"/>
</dbReference>
<evidence type="ECO:0000256" key="1">
    <source>
        <dbReference type="ARBA" id="ARBA00022723"/>
    </source>
</evidence>
<keyword evidence="1" id="KW-0479">Metal-binding</keyword>
<proteinExistence type="predicted"/>
<feature type="compositionally biased region" description="Polar residues" evidence="5">
    <location>
        <begin position="113"/>
        <end position="122"/>
    </location>
</feature>
<sequence length="805" mass="89671">MPPAHSGPVKPDTLITVKAHFDGENRRFKVPLRDMGATTFPLRVRQFLNIPSHTEIILRRYSDSAGQFLTLDSEQPAGYKQLYRAAKAKLKLRIQVDRVYTDAHDEPEEENPTDSIVDNNDQVETKPEELSEQPQSGFEFPIENGHLSETNLALPDKVNSPRSSYLDTVLEHRPAESPSATRMLDSRAVYPPPPVLPANTSTATYSCSIMIDCNLCKASIPNEHYHCSVCEGGDYDLCQECVDAGNLCPVGTHWLIKRSLNDGQLISSTTEIVGPKFFKPVEQKEKEEPKEELKEEPKKESKPEPAEATAEVEYQPKSQKPEPAEIIRDFDYRPSEPVIHRALCDMCDCQIINARYKCIDCPNWDVCASCVGNAKFSHPGHRFVPLFLPLPPRASHHVVHPGVYCDGRLCHGKFNNQYITGIRYKCVVCDDTDFCETCEADPNSTHNSTHPLLKFKTPVKHVTVSAYGEDEKGQVFERLGDKDAPEPAFRSTATETTAPFITNAATQVHPPMALDAFYEDEKEISYEKQEVVEEEETPVAQQESMTSEYESVTSSLPHRGIDSNSVTSGLHPDGLHTRFLGETIPDGTHFAPNDRFAKTWTVHNVGPSAWPAGTAVRFQGGDPMFDIDTSHATSLTSLISAMESKPLTEQVYPGQKADFTIVMKAPARIGTAISFWCLRTEGGTHFGHQLSCHIEVVEPKRESPEKKSEMVFPKLEKESPMTSMHEAECQSKPNETVADNAFDSASTLNEDTDAVEVTDLAAEVNSLDLENECPDDESFLTDEEYDILDASDEEYAEIAKASQKK</sequence>
<comment type="caution">
    <text evidence="7">The sequence shown here is derived from an EMBL/GenBank/DDBJ whole genome shotgun (WGS) entry which is preliminary data.</text>
</comment>
<feature type="region of interest" description="Disordered" evidence="5">
    <location>
        <begin position="101"/>
        <end position="142"/>
    </location>
</feature>
<dbReference type="Pfam" id="PF00569">
    <property type="entry name" value="ZZ"/>
    <property type="match status" value="2"/>
</dbReference>
<dbReference type="EMBL" id="AOKY01000888">
    <property type="protein sequence ID" value="KDB20136.1"/>
    <property type="molecule type" value="Genomic_DNA"/>
</dbReference>
<keyword evidence="8" id="KW-1185">Reference proteome</keyword>